<evidence type="ECO:0000259" key="3">
    <source>
        <dbReference type="Pfam" id="PF03061"/>
    </source>
</evidence>
<evidence type="ECO:0000256" key="1">
    <source>
        <dbReference type="ARBA" id="ARBA00008324"/>
    </source>
</evidence>
<reference evidence="5" key="1">
    <citation type="submission" date="2018-05" db="EMBL/GenBank/DDBJ databases">
        <authorList>
            <person name="Li X."/>
        </authorList>
    </citation>
    <scope>NUCLEOTIDE SEQUENCE [LARGE SCALE GENOMIC DNA]</scope>
    <source>
        <strain evidence="5">LX32</strain>
    </source>
</reference>
<dbReference type="PANTHER" id="PTHR21660">
    <property type="entry name" value="THIOESTERASE SUPERFAMILY MEMBER-RELATED"/>
    <property type="match status" value="1"/>
</dbReference>
<dbReference type="GO" id="GO:0047617">
    <property type="term" value="F:fatty acyl-CoA hydrolase activity"/>
    <property type="evidence" value="ECO:0007669"/>
    <property type="project" value="InterPro"/>
</dbReference>
<feature type="domain" description="Thioesterase" evidence="3">
    <location>
        <begin position="67"/>
        <end position="135"/>
    </location>
</feature>
<dbReference type="InterPro" id="IPR006683">
    <property type="entry name" value="Thioestr_dom"/>
</dbReference>
<name>A0A328AKS4_9CAUL</name>
<dbReference type="Proteomes" id="UP000249254">
    <property type="component" value="Unassembled WGS sequence"/>
</dbReference>
<comment type="caution">
    <text evidence="4">The sequence shown here is derived from an EMBL/GenBank/DDBJ whole genome shotgun (WGS) entry which is preliminary data.</text>
</comment>
<sequence length="157" mass="17241">MDGGDEDVNYTSRLKEVTEGEWAGWSFYPGGDPFEDLAGPFYWRRDEEGTLRCAFRAEKKHMNGGMFMHGGCVMTFADFCLFVIAREELKDSHAVTATFNGEFVGTANIGDLVECTGEVVKGGRSMVFVRGIIANASKGGEPMMSFSAVLKKRGPRS</sequence>
<evidence type="ECO:0000313" key="4">
    <source>
        <dbReference type="EMBL" id="RAK54636.1"/>
    </source>
</evidence>
<dbReference type="InterPro" id="IPR039298">
    <property type="entry name" value="ACOT13"/>
</dbReference>
<dbReference type="SUPFAM" id="SSF54637">
    <property type="entry name" value="Thioesterase/thiol ester dehydrase-isomerase"/>
    <property type="match status" value="1"/>
</dbReference>
<dbReference type="CDD" id="cd03443">
    <property type="entry name" value="PaaI_thioesterase"/>
    <property type="match status" value="1"/>
</dbReference>
<keyword evidence="5" id="KW-1185">Reference proteome</keyword>
<evidence type="ECO:0000313" key="5">
    <source>
        <dbReference type="Proteomes" id="UP000249254"/>
    </source>
</evidence>
<gene>
    <name evidence="4" type="ORF">DJ017_08925</name>
</gene>
<accession>A0A328AKS4</accession>
<dbReference type="EMBL" id="QFYQ01000001">
    <property type="protein sequence ID" value="RAK54636.1"/>
    <property type="molecule type" value="Genomic_DNA"/>
</dbReference>
<dbReference type="Pfam" id="PF03061">
    <property type="entry name" value="4HBT"/>
    <property type="match status" value="1"/>
</dbReference>
<dbReference type="PANTHER" id="PTHR21660:SF1">
    <property type="entry name" value="ACYL-COENZYME A THIOESTERASE 13"/>
    <property type="match status" value="1"/>
</dbReference>
<dbReference type="AlphaFoldDB" id="A0A328AKS4"/>
<proteinExistence type="inferred from homology"/>
<dbReference type="OrthoDB" id="5741080at2"/>
<evidence type="ECO:0000256" key="2">
    <source>
        <dbReference type="ARBA" id="ARBA00022801"/>
    </source>
</evidence>
<keyword evidence="2" id="KW-0378">Hydrolase</keyword>
<dbReference type="Gene3D" id="3.10.129.10">
    <property type="entry name" value="Hotdog Thioesterase"/>
    <property type="match status" value="1"/>
</dbReference>
<organism evidence="4 5">
    <name type="scientific">Phenylobacterium soli</name>
    <dbReference type="NCBI Taxonomy" id="2170551"/>
    <lineage>
        <taxon>Bacteria</taxon>
        <taxon>Pseudomonadati</taxon>
        <taxon>Pseudomonadota</taxon>
        <taxon>Alphaproteobacteria</taxon>
        <taxon>Caulobacterales</taxon>
        <taxon>Caulobacteraceae</taxon>
        <taxon>Phenylobacterium</taxon>
    </lineage>
</organism>
<protein>
    <submittedName>
        <fullName evidence="4">PaaI family thioesterase</fullName>
    </submittedName>
</protein>
<dbReference type="InterPro" id="IPR029069">
    <property type="entry name" value="HotDog_dom_sf"/>
</dbReference>
<comment type="similarity">
    <text evidence="1">Belongs to the thioesterase PaaI family.</text>
</comment>
<dbReference type="RefSeq" id="WP_111528387.1">
    <property type="nucleotide sequence ID" value="NZ_JBHRSG010000004.1"/>
</dbReference>